<gene>
    <name evidence="2" type="ORF">KKR91_03560</name>
</gene>
<dbReference type="KEGG" id="ajg:KKR91_03560"/>
<protein>
    <submittedName>
        <fullName evidence="2">Uncharacterized protein</fullName>
    </submittedName>
</protein>
<accession>A0A975R098</accession>
<dbReference type="Proteomes" id="UP000676885">
    <property type="component" value="Chromosome"/>
</dbReference>
<feature type="compositionally biased region" description="Low complexity" evidence="1">
    <location>
        <begin position="13"/>
        <end position="30"/>
    </location>
</feature>
<sequence length="193" mass="20181">MALALTACSSTPAPSQDVSVDSAASPSAAAEMTPTVAENDRGQIIKEIGETAGLFTDEEADEPTMKFKVTSIKAIECDAPYATPPTGTALAVSLEIETTATFVGPLNVNGQDGLVSFGARDWKGYAPNGTRMNTVDTSIQQNCLVDNTQLLPDFFGKGEKLNGLVILDVTTPTGEISFDPSGSGGWVWKYPSA</sequence>
<organism evidence="2 3">
    <name type="scientific">Arthrobacter jiangjiafuii</name>
    <dbReference type="NCBI Taxonomy" id="2817475"/>
    <lineage>
        <taxon>Bacteria</taxon>
        <taxon>Bacillati</taxon>
        <taxon>Actinomycetota</taxon>
        <taxon>Actinomycetes</taxon>
        <taxon>Micrococcales</taxon>
        <taxon>Micrococcaceae</taxon>
        <taxon>Arthrobacter</taxon>
    </lineage>
</organism>
<evidence type="ECO:0000313" key="2">
    <source>
        <dbReference type="EMBL" id="QWC10715.1"/>
    </source>
</evidence>
<dbReference type="EMBL" id="CP076022">
    <property type="protein sequence ID" value="QWC10715.1"/>
    <property type="molecule type" value="Genomic_DNA"/>
</dbReference>
<keyword evidence="3" id="KW-1185">Reference proteome</keyword>
<reference evidence="2 3" key="1">
    <citation type="submission" date="2021-05" db="EMBL/GenBank/DDBJ databases">
        <title>Novel species in genus Arthrobacter.</title>
        <authorList>
            <person name="Zhang G."/>
        </authorList>
    </citation>
    <scope>NUCLEOTIDE SEQUENCE [LARGE SCALE GENOMIC DNA]</scope>
    <source>
        <strain evidence="3">zg-ZUI227</strain>
    </source>
</reference>
<dbReference type="AlphaFoldDB" id="A0A975R098"/>
<evidence type="ECO:0000313" key="3">
    <source>
        <dbReference type="Proteomes" id="UP000676885"/>
    </source>
</evidence>
<proteinExistence type="predicted"/>
<dbReference type="RefSeq" id="WP_210229932.1">
    <property type="nucleotide sequence ID" value="NZ_CP076022.1"/>
</dbReference>
<evidence type="ECO:0000256" key="1">
    <source>
        <dbReference type="SAM" id="MobiDB-lite"/>
    </source>
</evidence>
<name>A0A975R098_9MICC</name>
<feature type="region of interest" description="Disordered" evidence="1">
    <location>
        <begin position="1"/>
        <end position="36"/>
    </location>
</feature>